<dbReference type="Gene3D" id="3.40.50.200">
    <property type="entry name" value="Peptidase S8/S53 domain"/>
    <property type="match status" value="1"/>
</dbReference>
<feature type="domain" description="Peptidase S8/S53" evidence="2">
    <location>
        <begin position="68"/>
        <end position="269"/>
    </location>
</feature>
<evidence type="ECO:0000256" key="1">
    <source>
        <dbReference type="SAM" id="MobiDB-lite"/>
    </source>
</evidence>
<feature type="region of interest" description="Disordered" evidence="1">
    <location>
        <begin position="16"/>
        <end position="60"/>
    </location>
</feature>
<accession>A0ABR1XEK6</accession>
<protein>
    <recommendedName>
        <fullName evidence="2">Peptidase S8/S53 domain-containing protein</fullName>
    </recommendedName>
</protein>
<dbReference type="RefSeq" id="XP_066675844.1">
    <property type="nucleotide sequence ID" value="XM_066806071.1"/>
</dbReference>
<evidence type="ECO:0000313" key="4">
    <source>
        <dbReference type="Proteomes" id="UP001433268"/>
    </source>
</evidence>
<dbReference type="InterPro" id="IPR036852">
    <property type="entry name" value="Peptidase_S8/S53_dom_sf"/>
</dbReference>
<evidence type="ECO:0000313" key="3">
    <source>
        <dbReference type="EMBL" id="KAK8095071.1"/>
    </source>
</evidence>
<dbReference type="SUPFAM" id="SSF52743">
    <property type="entry name" value="Subtilisin-like"/>
    <property type="match status" value="1"/>
</dbReference>
<evidence type="ECO:0000259" key="2">
    <source>
        <dbReference type="Pfam" id="PF00082"/>
    </source>
</evidence>
<dbReference type="GeneID" id="92039131"/>
<gene>
    <name evidence="3" type="ORF">PG997_001756</name>
</gene>
<dbReference type="EMBL" id="JAQQWN010000002">
    <property type="protein sequence ID" value="KAK8095071.1"/>
    <property type="molecule type" value="Genomic_DNA"/>
</dbReference>
<dbReference type="Proteomes" id="UP001433268">
    <property type="component" value="Unassembled WGS sequence"/>
</dbReference>
<keyword evidence="4" id="KW-1185">Reference proteome</keyword>
<comment type="caution">
    <text evidence="3">The sequence shown here is derived from an EMBL/GenBank/DDBJ whole genome shotgun (WGS) entry which is preliminary data.</text>
</comment>
<dbReference type="Pfam" id="PF00082">
    <property type="entry name" value="Peptidase_S8"/>
    <property type="match status" value="1"/>
</dbReference>
<sequence length="332" mass="36212">MWQELYIDDDDRRASYMNATLRSPPPAKRAMEEIPLPPAYPHQRLISGKSTDQQPLRDQKYKRDSALGSGITVFVLDSGFGISGSNAAELRVDPNDLAKNTWVVPNALALGMIPIADWVPESMDDAAVAPGQVRDPANPIEHEGHGTSVASLAIGTKYGIASRADPYLIKLSGVFHHPNGRYVMISPCYNNLRHGYQHIVDIIKQRNLQGKAVINFSGTTARDQWNPDDFPKVQRLTLDFMDQFAKLGVSFVITAGNDGDIGLGWGWFRFMGDFLPQRLGRPENALITVGSVFDDGKFFRGTSIAGSGLVPGGPTGSMTVVRFTAPPLTGVC</sequence>
<organism evidence="3 4">
    <name type="scientific">Apiospora hydei</name>
    <dbReference type="NCBI Taxonomy" id="1337664"/>
    <lineage>
        <taxon>Eukaryota</taxon>
        <taxon>Fungi</taxon>
        <taxon>Dikarya</taxon>
        <taxon>Ascomycota</taxon>
        <taxon>Pezizomycotina</taxon>
        <taxon>Sordariomycetes</taxon>
        <taxon>Xylariomycetidae</taxon>
        <taxon>Amphisphaeriales</taxon>
        <taxon>Apiosporaceae</taxon>
        <taxon>Apiospora</taxon>
    </lineage>
</organism>
<name>A0ABR1XEK6_9PEZI</name>
<dbReference type="InterPro" id="IPR000209">
    <property type="entry name" value="Peptidase_S8/S53_dom"/>
</dbReference>
<proteinExistence type="predicted"/>
<reference evidence="3 4" key="1">
    <citation type="submission" date="2023-01" db="EMBL/GenBank/DDBJ databases">
        <title>Analysis of 21 Apiospora genomes using comparative genomics revels a genus with tremendous synthesis potential of carbohydrate active enzymes and secondary metabolites.</title>
        <authorList>
            <person name="Sorensen T."/>
        </authorList>
    </citation>
    <scope>NUCLEOTIDE SEQUENCE [LARGE SCALE GENOMIC DNA]</scope>
    <source>
        <strain evidence="3 4">CBS 114990</strain>
    </source>
</reference>